<organism evidence="1 2">
    <name type="scientific">Carpediemonas membranifera</name>
    <dbReference type="NCBI Taxonomy" id="201153"/>
    <lineage>
        <taxon>Eukaryota</taxon>
        <taxon>Metamonada</taxon>
        <taxon>Carpediemonas-like organisms</taxon>
        <taxon>Carpediemonas</taxon>
    </lineage>
</organism>
<comment type="caution">
    <text evidence="1">The sequence shown here is derived from an EMBL/GenBank/DDBJ whole genome shotgun (WGS) entry which is preliminary data.</text>
</comment>
<dbReference type="EMBL" id="JAHDYR010000005">
    <property type="protein sequence ID" value="KAG9396718.1"/>
    <property type="molecule type" value="Genomic_DNA"/>
</dbReference>
<dbReference type="Proteomes" id="UP000717585">
    <property type="component" value="Unassembled WGS sequence"/>
</dbReference>
<name>A0A8J6AXQ3_9EUKA</name>
<protein>
    <submittedName>
        <fullName evidence="1">Uncharacterized protein</fullName>
    </submittedName>
</protein>
<dbReference type="AlphaFoldDB" id="A0A8J6AXQ3"/>
<evidence type="ECO:0000313" key="1">
    <source>
        <dbReference type="EMBL" id="KAG9396718.1"/>
    </source>
</evidence>
<keyword evidence="2" id="KW-1185">Reference proteome</keyword>
<sequence>MDKFNHAIVPGVILLLLFLFNANITCTEIVLFCIVFGSCIDLNQKLGKLLGHPSHHLRTFIEEPFGPLLVGVPVAFALSRLNPLYAPCVLIPYICHICCDYITIHSVCPLAPFSGRIRRVGWLVAEDKGPWTAPLSERWVTLALAPPFVALAVLKAVQTDGNLFHRVFELYSQGPV</sequence>
<accession>A0A8J6AXQ3</accession>
<dbReference type="InterPro" id="IPR007404">
    <property type="entry name" value="YdjM-like"/>
</dbReference>
<proteinExistence type="predicted"/>
<reference evidence="1" key="1">
    <citation type="submission" date="2021-05" db="EMBL/GenBank/DDBJ databases">
        <title>A free-living protist that lacks canonical eukaryotic 1 DNA replication and segregation systems.</title>
        <authorList>
            <person name="Salas-Leiva D.E."/>
            <person name="Tromer E.C."/>
            <person name="Curtis B.A."/>
            <person name="Jerlstrom-Hultqvist J."/>
            <person name="Kolisko M."/>
            <person name="Yi Z."/>
            <person name="Salas-Leiva J.S."/>
            <person name="Gallot-Lavallee L."/>
            <person name="Kops G.J.P.L."/>
            <person name="Archibald J.M."/>
            <person name="Simpson A.G.B."/>
            <person name="Roger A.J."/>
        </authorList>
    </citation>
    <scope>NUCLEOTIDE SEQUENCE</scope>
    <source>
        <strain evidence="1">BICM</strain>
    </source>
</reference>
<gene>
    <name evidence="1" type="ORF">J8273_1736</name>
</gene>
<dbReference type="Pfam" id="PF04307">
    <property type="entry name" value="YdjM"/>
    <property type="match status" value="1"/>
</dbReference>
<evidence type="ECO:0000313" key="2">
    <source>
        <dbReference type="Proteomes" id="UP000717585"/>
    </source>
</evidence>